<evidence type="ECO:0000313" key="2">
    <source>
        <dbReference type="EMBL" id="WAQ91768.1"/>
    </source>
</evidence>
<dbReference type="InterPro" id="IPR013602">
    <property type="entry name" value="Dynein_heavy_linker"/>
</dbReference>
<protein>
    <recommendedName>
        <fullName evidence="1">Dynein heavy chain linker domain-containing protein</fullName>
    </recommendedName>
</protein>
<dbReference type="Pfam" id="PF08393">
    <property type="entry name" value="DHC_N2"/>
    <property type="match status" value="1"/>
</dbReference>
<dbReference type="InterPro" id="IPR042228">
    <property type="entry name" value="Dynein_linker_3"/>
</dbReference>
<accession>A0ABY7D594</accession>
<evidence type="ECO:0000259" key="1">
    <source>
        <dbReference type="Pfam" id="PF08393"/>
    </source>
</evidence>
<dbReference type="Gene3D" id="3.20.180.20">
    <property type="entry name" value="Dynein heavy chain, N-terminal domain 2"/>
    <property type="match status" value="1"/>
</dbReference>
<organism evidence="2 3">
    <name type="scientific">Puccinia triticina</name>
    <dbReference type="NCBI Taxonomy" id="208348"/>
    <lineage>
        <taxon>Eukaryota</taxon>
        <taxon>Fungi</taxon>
        <taxon>Dikarya</taxon>
        <taxon>Basidiomycota</taxon>
        <taxon>Pucciniomycotina</taxon>
        <taxon>Pucciniomycetes</taxon>
        <taxon>Pucciniales</taxon>
        <taxon>Pucciniaceae</taxon>
        <taxon>Puccinia</taxon>
    </lineage>
</organism>
<dbReference type="InterPro" id="IPR026983">
    <property type="entry name" value="DHC"/>
</dbReference>
<name>A0ABY7D594_9BASI</name>
<feature type="domain" description="Dynein heavy chain linker" evidence="1">
    <location>
        <begin position="1"/>
        <end position="211"/>
    </location>
</feature>
<dbReference type="Gene3D" id="1.20.140.100">
    <property type="entry name" value="Dynein heavy chain, N-terminal domain 2"/>
    <property type="match status" value="1"/>
</dbReference>
<sequence>MKLSPYYKTFEDNVEIWTDRLNRMEGTFKKWIDVERQWVYLEGIFSGNADIKHLLANKSNRFDHINAKYLGLMKRGFRLPHVLDVVQIPKVLKTLDRLVEDFSKLQNTFGEYLENKRSSFPRFYFVGDEDLLKILGNSKDILRLVKHLKKMFAGLSTLSFNEEVTQIKKMCSHKGEEVPFSTPIILKDYPKINDWLTRLKLQMQSSLAKLLLQGG</sequence>
<reference evidence="2" key="1">
    <citation type="submission" date="2022-10" db="EMBL/GenBank/DDBJ databases">
        <title>Puccinia triticina Genome sequencing and assembly.</title>
        <authorList>
            <person name="Li C."/>
        </authorList>
    </citation>
    <scope>NUCLEOTIDE SEQUENCE</scope>
    <source>
        <strain evidence="2">Pt15</strain>
    </source>
</reference>
<evidence type="ECO:0000313" key="3">
    <source>
        <dbReference type="Proteomes" id="UP001164743"/>
    </source>
</evidence>
<dbReference type="InterPro" id="IPR042222">
    <property type="entry name" value="Dynein_2_N"/>
</dbReference>
<keyword evidence="3" id="KW-1185">Reference proteome</keyword>
<dbReference type="EMBL" id="CP110435">
    <property type="protein sequence ID" value="WAQ91768.1"/>
    <property type="molecule type" value="Genomic_DNA"/>
</dbReference>
<dbReference type="PANTHER" id="PTHR45703:SF36">
    <property type="entry name" value="DYNEIN HEAVY CHAIN, CYTOPLASMIC"/>
    <property type="match status" value="1"/>
</dbReference>
<dbReference type="PANTHER" id="PTHR45703">
    <property type="entry name" value="DYNEIN HEAVY CHAIN"/>
    <property type="match status" value="1"/>
</dbReference>
<dbReference type="Proteomes" id="UP001164743">
    <property type="component" value="Chromosome 15A"/>
</dbReference>
<dbReference type="RefSeq" id="XP_053027323.1">
    <property type="nucleotide sequence ID" value="XM_053163338.1"/>
</dbReference>
<proteinExistence type="predicted"/>
<dbReference type="GeneID" id="77804233"/>
<gene>
    <name evidence="2" type="ORF">PtA15_15A160</name>
</gene>